<evidence type="ECO:0000313" key="2">
    <source>
        <dbReference type="EMBL" id="KAK8886410.1"/>
    </source>
</evidence>
<feature type="region of interest" description="Disordered" evidence="1">
    <location>
        <begin position="1"/>
        <end position="37"/>
    </location>
</feature>
<dbReference type="Proteomes" id="UP001470230">
    <property type="component" value="Unassembled WGS sequence"/>
</dbReference>
<dbReference type="EMBL" id="JAPFFF010000007">
    <property type="protein sequence ID" value="KAK8886410.1"/>
    <property type="molecule type" value="Genomic_DNA"/>
</dbReference>
<accession>A0ABR2K5K2</accession>
<gene>
    <name evidence="2" type="ORF">M9Y10_041873</name>
</gene>
<keyword evidence="3" id="KW-1185">Reference proteome</keyword>
<comment type="caution">
    <text evidence="2">The sequence shown here is derived from an EMBL/GenBank/DDBJ whole genome shotgun (WGS) entry which is preliminary data.</text>
</comment>
<organism evidence="2 3">
    <name type="scientific">Tritrichomonas musculus</name>
    <dbReference type="NCBI Taxonomy" id="1915356"/>
    <lineage>
        <taxon>Eukaryota</taxon>
        <taxon>Metamonada</taxon>
        <taxon>Parabasalia</taxon>
        <taxon>Tritrichomonadida</taxon>
        <taxon>Tritrichomonadidae</taxon>
        <taxon>Tritrichomonas</taxon>
    </lineage>
</organism>
<feature type="compositionally biased region" description="Acidic residues" evidence="1">
    <location>
        <begin position="19"/>
        <end position="28"/>
    </location>
</feature>
<protein>
    <submittedName>
        <fullName evidence="2">Uncharacterized protein</fullName>
    </submittedName>
</protein>
<proteinExistence type="predicted"/>
<sequence>MDAASPRYLRQAEDKMEEQMEQQQTEEELNNKNLQNNITEEEFRDALNKIGAYRTNMSQKRRANWNAYMRKYNARKKAEREQKEKEISLQFNKSYKSYDKEDVNKCLSDCIRVLTSILNRNIERIPQYRIDQINKEANNRDMLDYINALMDTVKKLL</sequence>
<evidence type="ECO:0000313" key="3">
    <source>
        <dbReference type="Proteomes" id="UP001470230"/>
    </source>
</evidence>
<evidence type="ECO:0000256" key="1">
    <source>
        <dbReference type="SAM" id="MobiDB-lite"/>
    </source>
</evidence>
<name>A0ABR2K5K2_9EUKA</name>
<reference evidence="2 3" key="1">
    <citation type="submission" date="2024-04" db="EMBL/GenBank/DDBJ databases">
        <title>Tritrichomonas musculus Genome.</title>
        <authorList>
            <person name="Alves-Ferreira E."/>
            <person name="Grigg M."/>
            <person name="Lorenzi H."/>
            <person name="Galac M."/>
        </authorList>
    </citation>
    <scope>NUCLEOTIDE SEQUENCE [LARGE SCALE GENOMIC DNA]</scope>
    <source>
        <strain evidence="2 3">EAF2021</strain>
    </source>
</reference>